<protein>
    <submittedName>
        <fullName evidence="1">Uncharacterized protein</fullName>
    </submittedName>
</protein>
<gene>
    <name evidence="1" type="ORF">SAMN05443292_1349</name>
</gene>
<dbReference type="STRING" id="1125876.SAMN05443292_1349"/>
<dbReference type="Proteomes" id="UP000198931">
    <property type="component" value="Unassembled WGS sequence"/>
</dbReference>
<proteinExistence type="predicted"/>
<dbReference type="AlphaFoldDB" id="A0A1I3FFG4"/>
<reference evidence="1 2" key="1">
    <citation type="submission" date="2016-10" db="EMBL/GenBank/DDBJ databases">
        <authorList>
            <person name="de Groot N.N."/>
        </authorList>
    </citation>
    <scope>NUCLEOTIDE SEQUENCE [LARGE SCALE GENOMIC DNA]</scope>
    <source>
        <strain evidence="1 2">DSM 26000</strain>
    </source>
</reference>
<dbReference type="EMBL" id="FOQT01000002">
    <property type="protein sequence ID" value="SFI09959.1"/>
    <property type="molecule type" value="Genomic_DNA"/>
</dbReference>
<sequence length="37" mass="4175">MFMFAKRLGVEGGNVRPKKLNFADLRFVIGDKNAGYN</sequence>
<evidence type="ECO:0000313" key="1">
    <source>
        <dbReference type="EMBL" id="SFI09959.1"/>
    </source>
</evidence>
<evidence type="ECO:0000313" key="2">
    <source>
        <dbReference type="Proteomes" id="UP000198931"/>
    </source>
</evidence>
<organism evidence="1 2">
    <name type="scientific">Halpernia frigidisoli</name>
    <dbReference type="NCBI Taxonomy" id="1125876"/>
    <lineage>
        <taxon>Bacteria</taxon>
        <taxon>Pseudomonadati</taxon>
        <taxon>Bacteroidota</taxon>
        <taxon>Flavobacteriia</taxon>
        <taxon>Flavobacteriales</taxon>
        <taxon>Weeksellaceae</taxon>
        <taxon>Chryseobacterium group</taxon>
        <taxon>Halpernia</taxon>
    </lineage>
</organism>
<keyword evidence="2" id="KW-1185">Reference proteome</keyword>
<name>A0A1I3FFG4_9FLAO</name>
<accession>A0A1I3FFG4</accession>